<dbReference type="Proteomes" id="UP000002429">
    <property type="component" value="Plasmid megaplasmid"/>
</dbReference>
<protein>
    <submittedName>
        <fullName evidence="1">Uncharacterized protein</fullName>
    </submittedName>
</protein>
<accession>Q1LB06</accession>
<gene>
    <name evidence="1" type="ordered locus">Rmet_5811</name>
</gene>
<name>Q1LB06_CUPMC</name>
<keyword evidence="1" id="KW-0614">Plasmid</keyword>
<dbReference type="KEGG" id="rme:Rmet_5811"/>
<dbReference type="AlphaFoldDB" id="Q1LB06"/>
<evidence type="ECO:0000313" key="2">
    <source>
        <dbReference type="Proteomes" id="UP000002429"/>
    </source>
</evidence>
<evidence type="ECO:0000313" key="1">
    <source>
        <dbReference type="EMBL" id="ABF12670.1"/>
    </source>
</evidence>
<reference evidence="2" key="1">
    <citation type="journal article" date="2010" name="PLoS ONE">
        <title>The complete genome sequence of Cupriavidus metallidurans strain CH34, a master survivalist in harsh and anthropogenic environments.</title>
        <authorList>
            <person name="Janssen P.J."/>
            <person name="Van Houdt R."/>
            <person name="Moors H."/>
            <person name="Monsieurs P."/>
            <person name="Morin N."/>
            <person name="Michaux A."/>
            <person name="Benotmane M.A."/>
            <person name="Leys N."/>
            <person name="Vallaeys T."/>
            <person name="Lapidus A."/>
            <person name="Monchy S."/>
            <person name="Medigue C."/>
            <person name="Taghavi S."/>
            <person name="McCorkle S."/>
            <person name="Dunn J."/>
            <person name="van der Lelie D."/>
            <person name="Mergeay M."/>
        </authorList>
    </citation>
    <scope>NUCLEOTIDE SEQUENCE [LARGE SCALE GENOMIC DNA]</scope>
    <source>
        <strain evidence="2">ATCC 43123 / DSM 2839 / NBRC 102507 / CH34</strain>
    </source>
</reference>
<organism evidence="1 2">
    <name type="scientific">Cupriavidus metallidurans (strain ATCC 43123 / DSM 2839 / NBRC 102507 / CH34)</name>
    <name type="common">Ralstonia metallidurans</name>
    <dbReference type="NCBI Taxonomy" id="266264"/>
    <lineage>
        <taxon>Bacteria</taxon>
        <taxon>Pseudomonadati</taxon>
        <taxon>Pseudomonadota</taxon>
        <taxon>Betaproteobacteria</taxon>
        <taxon>Burkholderiales</taxon>
        <taxon>Burkholderiaceae</taxon>
        <taxon>Cupriavidus</taxon>
    </lineage>
</organism>
<proteinExistence type="predicted"/>
<keyword evidence="2" id="KW-1185">Reference proteome</keyword>
<dbReference type="EMBL" id="CP000353">
    <property type="protein sequence ID" value="ABF12670.1"/>
    <property type="molecule type" value="Genomic_DNA"/>
</dbReference>
<sequence>MAVSSPGVTFVLLSLARVLLALTLQSDKRANVMLSLVPQGLQAVDVPSVPGGMTCFDAIRFRGCNRRRECRLQARARAQQAGKPWALQRAGLAGSPGRIRGETEDERWINGLRIHWKGGHASPGHEVSGSASTWHVRRGRQRCLCTLLQP</sequence>
<geneLocation type="plasmid" evidence="1 2">
    <name>megaplasmid</name>
</geneLocation>
<dbReference type="HOGENOM" id="CLU_1739045_0_0_4"/>